<evidence type="ECO:0000256" key="2">
    <source>
        <dbReference type="PIRNR" id="PIRNR016661"/>
    </source>
</evidence>
<dbReference type="AlphaFoldDB" id="A0A838XVA6"/>
<keyword evidence="2" id="KW-0813">Transport</keyword>
<keyword evidence="2" id="KW-1003">Cell membrane</keyword>
<feature type="transmembrane region" description="Helical" evidence="3">
    <location>
        <begin position="126"/>
        <end position="149"/>
    </location>
</feature>
<dbReference type="RefSeq" id="WP_181759180.1">
    <property type="nucleotide sequence ID" value="NZ_BMCR01000004.1"/>
</dbReference>
<dbReference type="GO" id="GO:0015225">
    <property type="term" value="F:biotin transmembrane transporter activity"/>
    <property type="evidence" value="ECO:0007669"/>
    <property type="project" value="UniProtKB-UniRule"/>
</dbReference>
<proteinExistence type="inferred from homology"/>
<comment type="similarity">
    <text evidence="1 2">Belongs to the BioY family.</text>
</comment>
<gene>
    <name evidence="4" type="ORF">H1W37_04980</name>
</gene>
<comment type="subcellular location">
    <subcellularLocation>
        <location evidence="2">Cell membrane</location>
        <topology evidence="2">Multi-pass membrane protein</topology>
    </subcellularLocation>
</comment>
<dbReference type="PANTHER" id="PTHR34295:SF1">
    <property type="entry name" value="BIOTIN TRANSPORTER BIOY"/>
    <property type="match status" value="1"/>
</dbReference>
<reference evidence="4 5" key="1">
    <citation type="submission" date="2020-07" db="EMBL/GenBank/DDBJ databases">
        <authorList>
            <person name="Li M."/>
        </authorList>
    </citation>
    <scope>NUCLEOTIDE SEQUENCE [LARGE SCALE GENOMIC DNA]</scope>
    <source>
        <strain evidence="4 5">DSM 23284</strain>
    </source>
</reference>
<sequence length="187" mass="19274">MAENTGIGAHPRRLAETAALVVGGSLLLTLSAKVSVPFYPVPMTLQTMALLVLGFTLGPARSGMAVLLYLAQGAAGFPVFSGTPEKGIGLAYMMGPTGGFLLGFLASAMLAGWFAAKGWTRSLWRAVPAAIIAEAAVFVPGLLWLGALLGFDKPILAWGLYPFVLGGVVKALLAAAIAVALHRTAPR</sequence>
<name>A0A838XVA6_9HYPH</name>
<organism evidence="4 5">
    <name type="scientific">Stappia taiwanensis</name>
    <dbReference type="NCBI Taxonomy" id="992267"/>
    <lineage>
        <taxon>Bacteria</taxon>
        <taxon>Pseudomonadati</taxon>
        <taxon>Pseudomonadota</taxon>
        <taxon>Alphaproteobacteria</taxon>
        <taxon>Hyphomicrobiales</taxon>
        <taxon>Stappiaceae</taxon>
        <taxon>Stappia</taxon>
    </lineage>
</organism>
<keyword evidence="3" id="KW-1133">Transmembrane helix</keyword>
<evidence type="ECO:0000313" key="4">
    <source>
        <dbReference type="EMBL" id="MBA4610994.1"/>
    </source>
</evidence>
<dbReference type="InterPro" id="IPR003784">
    <property type="entry name" value="BioY"/>
</dbReference>
<keyword evidence="3" id="KW-0812">Transmembrane</keyword>
<dbReference type="Gene3D" id="1.10.1760.20">
    <property type="match status" value="1"/>
</dbReference>
<accession>A0A838XVA6</accession>
<protein>
    <recommendedName>
        <fullName evidence="2">Biotin transporter</fullName>
    </recommendedName>
</protein>
<feature type="transmembrane region" description="Helical" evidence="3">
    <location>
        <begin position="18"/>
        <end position="36"/>
    </location>
</feature>
<evidence type="ECO:0000313" key="5">
    <source>
        <dbReference type="Proteomes" id="UP000559404"/>
    </source>
</evidence>
<evidence type="ECO:0000256" key="3">
    <source>
        <dbReference type="SAM" id="Phobius"/>
    </source>
</evidence>
<dbReference type="EMBL" id="JACEON010000003">
    <property type="protein sequence ID" value="MBA4610994.1"/>
    <property type="molecule type" value="Genomic_DNA"/>
</dbReference>
<dbReference type="Proteomes" id="UP000559404">
    <property type="component" value="Unassembled WGS sequence"/>
</dbReference>
<reference evidence="4 5" key="2">
    <citation type="submission" date="2020-08" db="EMBL/GenBank/DDBJ databases">
        <title>Stappia taiwanensis sp. nov., isolated from a coastal thermal spring.</title>
        <authorList>
            <person name="Kampfer P."/>
        </authorList>
    </citation>
    <scope>NUCLEOTIDE SEQUENCE [LARGE SCALE GENOMIC DNA]</scope>
    <source>
        <strain evidence="4 5">DSM 23284</strain>
    </source>
</reference>
<evidence type="ECO:0000256" key="1">
    <source>
        <dbReference type="ARBA" id="ARBA00010692"/>
    </source>
</evidence>
<dbReference type="PIRSF" id="PIRSF016661">
    <property type="entry name" value="BioY"/>
    <property type="match status" value="1"/>
</dbReference>
<feature type="transmembrane region" description="Helical" evidence="3">
    <location>
        <begin position="90"/>
        <end position="114"/>
    </location>
</feature>
<feature type="transmembrane region" description="Helical" evidence="3">
    <location>
        <begin position="155"/>
        <end position="181"/>
    </location>
</feature>
<keyword evidence="5" id="KW-1185">Reference proteome</keyword>
<keyword evidence="2 3" id="KW-0472">Membrane</keyword>
<feature type="transmembrane region" description="Helical" evidence="3">
    <location>
        <begin position="48"/>
        <end position="70"/>
    </location>
</feature>
<dbReference type="GO" id="GO:0005886">
    <property type="term" value="C:plasma membrane"/>
    <property type="evidence" value="ECO:0007669"/>
    <property type="project" value="UniProtKB-SubCell"/>
</dbReference>
<comment type="caution">
    <text evidence="4">The sequence shown here is derived from an EMBL/GenBank/DDBJ whole genome shotgun (WGS) entry which is preliminary data.</text>
</comment>
<dbReference type="PANTHER" id="PTHR34295">
    <property type="entry name" value="BIOTIN TRANSPORTER BIOY"/>
    <property type="match status" value="1"/>
</dbReference>
<dbReference type="Pfam" id="PF02632">
    <property type="entry name" value="BioY"/>
    <property type="match status" value="1"/>
</dbReference>